<evidence type="ECO:0000313" key="1">
    <source>
        <dbReference type="EMBL" id="ACG76980.1"/>
    </source>
</evidence>
<protein>
    <submittedName>
        <fullName evidence="1">Uncharacterized protein</fullName>
    </submittedName>
</protein>
<dbReference type="eggNOG" id="ENOG5032R73">
    <property type="taxonomic scope" value="Bacteria"/>
</dbReference>
<sequence>MRAKQNHPKRNHPGEAQVKTPKAIGLAAALAALVMVPAAAISQGKKAADIPAAARKSGMAEAPALVQAAGLGCQVSDARKIGEDKKSKTAYYEVACGAGAMGYVLQAPAEGAPTVFSCIEANTPPEPGKPAAAPCLLPENSDPKAVLGPMMQKAGVQCLPQEARGIGQTKTNTYVEVACQSGEGYILMASAPFDAAKPAQPQNCLLYDDAETNIKCILTDKASRLAVVDKYAAAANNGCAVKDRRFVGASKDNSTFYEASCQDGKGYIYKIGVDGQLAETYDCAKASQILGGCQLTDARQAETEQAALYTRLTKAAGGNCEVERYALFPPRPGEEVVELVCKDGTGAIGMFKASGQGSQVLDCGRAPIAGYKCSLTNDPAYGSLTADLKKFNYNSCQVSNSRVIGKSAKDTTFVEVACADGLKGYVLEYQSAPKINAVGATGCAFAGNCTLPGNK</sequence>
<evidence type="ECO:0000313" key="2">
    <source>
        <dbReference type="Proteomes" id="UP000001868"/>
    </source>
</evidence>
<dbReference type="KEGG" id="pzu:PHZ_c0566"/>
<name>B4REZ2_PHEZH</name>
<keyword evidence="2" id="KW-1185">Reference proteome</keyword>
<proteinExistence type="predicted"/>
<dbReference type="STRING" id="450851.PHZ_c0566"/>
<reference evidence="1 2" key="1">
    <citation type="journal article" date="2008" name="BMC Genomics">
        <title>Complete genome of Phenylobacterium zucineum - a novel facultative intracellular bacterium isolated from human erythroleukemia cell line K562.</title>
        <authorList>
            <person name="Luo Y."/>
            <person name="Xu X."/>
            <person name="Ding Z."/>
            <person name="Liu Z."/>
            <person name="Zhang B."/>
            <person name="Yan Z."/>
            <person name="Sun J."/>
            <person name="Hu S."/>
            <person name="Hu X."/>
        </authorList>
    </citation>
    <scope>NUCLEOTIDE SEQUENCE [LARGE SCALE GENOMIC DNA]</scope>
    <source>
        <strain evidence="1 2">HLK1</strain>
    </source>
</reference>
<gene>
    <name evidence="1" type="ordered locus">PHZ_c0566</name>
</gene>
<dbReference type="EMBL" id="CP000747">
    <property type="protein sequence ID" value="ACG76980.1"/>
    <property type="molecule type" value="Genomic_DNA"/>
</dbReference>
<dbReference type="HOGENOM" id="CLU_601103_0_0_5"/>
<organism evidence="1 2">
    <name type="scientific">Phenylobacterium zucineum (strain HLK1)</name>
    <dbReference type="NCBI Taxonomy" id="450851"/>
    <lineage>
        <taxon>Bacteria</taxon>
        <taxon>Pseudomonadati</taxon>
        <taxon>Pseudomonadota</taxon>
        <taxon>Alphaproteobacteria</taxon>
        <taxon>Caulobacterales</taxon>
        <taxon>Caulobacteraceae</taxon>
        <taxon>Phenylobacterium</taxon>
    </lineage>
</organism>
<dbReference type="Proteomes" id="UP000001868">
    <property type="component" value="Chromosome"/>
</dbReference>
<dbReference type="AlphaFoldDB" id="B4REZ2"/>
<accession>B4REZ2</accession>